<evidence type="ECO:0000313" key="1">
    <source>
        <dbReference type="EMBL" id="KKW45985.1"/>
    </source>
</evidence>
<evidence type="ECO:0000313" key="2">
    <source>
        <dbReference type="Proteomes" id="UP000034789"/>
    </source>
</evidence>
<feature type="non-terminal residue" evidence="1">
    <location>
        <position position="31"/>
    </location>
</feature>
<dbReference type="Proteomes" id="UP000034789">
    <property type="component" value="Unassembled WGS sequence"/>
</dbReference>
<reference evidence="1 2" key="1">
    <citation type="journal article" date="2015" name="Nature">
        <title>rRNA introns, odd ribosomes, and small enigmatic genomes across a large radiation of phyla.</title>
        <authorList>
            <person name="Brown C.T."/>
            <person name="Hug L.A."/>
            <person name="Thomas B.C."/>
            <person name="Sharon I."/>
            <person name="Castelle C.J."/>
            <person name="Singh A."/>
            <person name="Wilkins M.J."/>
            <person name="Williams K.H."/>
            <person name="Banfield J.F."/>
        </authorList>
    </citation>
    <scope>NUCLEOTIDE SEQUENCE [LARGE SCALE GENOMIC DNA]</scope>
</reference>
<dbReference type="EMBL" id="LCSD01000034">
    <property type="protein sequence ID" value="KKW45985.1"/>
    <property type="molecule type" value="Genomic_DNA"/>
</dbReference>
<name>A0A0G1YS01_9BACT</name>
<organism evidence="1 2">
    <name type="scientific">Candidatus Kaiserbacteria bacterium GW2011_GWA2_58_9</name>
    <dbReference type="NCBI Taxonomy" id="1618672"/>
    <lineage>
        <taxon>Bacteria</taxon>
        <taxon>Candidatus Kaiseribacteriota</taxon>
    </lineage>
</organism>
<comment type="caution">
    <text evidence="1">The sequence shown here is derived from an EMBL/GenBank/DDBJ whole genome shotgun (WGS) entry which is preliminary data.</text>
</comment>
<sequence>MEKYSTKNGEVSGQGVASLVDAVSFVIVHVG</sequence>
<proteinExistence type="predicted"/>
<protein>
    <submittedName>
        <fullName evidence="1">Uncharacterized protein</fullName>
    </submittedName>
</protein>
<gene>
    <name evidence="1" type="ORF">UY98_C0034G0018</name>
</gene>
<dbReference type="AlphaFoldDB" id="A0A0G1YS01"/>
<accession>A0A0G1YS01</accession>